<evidence type="ECO:0000313" key="2">
    <source>
        <dbReference type="EMBL" id="CAJ0594188.1"/>
    </source>
</evidence>
<evidence type="ECO:0000259" key="1">
    <source>
        <dbReference type="Pfam" id="PF15813"/>
    </source>
</evidence>
<gene>
    <name evidence="2" type="ORF">CYNAS_LOCUS6171</name>
</gene>
<dbReference type="Pfam" id="PF15813">
    <property type="entry name" value="DUF4708"/>
    <property type="match status" value="1"/>
</dbReference>
<proteinExistence type="predicted"/>
<name>A0AA36GLB6_CYLNA</name>
<keyword evidence="3" id="KW-1185">Reference proteome</keyword>
<dbReference type="PANTHER" id="PTHR28495">
    <property type="entry name" value="HYPOTHETICAL PROTEIN LOC100359752"/>
    <property type="match status" value="1"/>
</dbReference>
<dbReference type="Proteomes" id="UP001176961">
    <property type="component" value="Unassembled WGS sequence"/>
</dbReference>
<evidence type="ECO:0000313" key="3">
    <source>
        <dbReference type="Proteomes" id="UP001176961"/>
    </source>
</evidence>
<dbReference type="AlphaFoldDB" id="A0AA36GLB6"/>
<organism evidence="2 3">
    <name type="scientific">Cylicocyclus nassatus</name>
    <name type="common">Nematode worm</name>
    <dbReference type="NCBI Taxonomy" id="53992"/>
    <lineage>
        <taxon>Eukaryota</taxon>
        <taxon>Metazoa</taxon>
        <taxon>Ecdysozoa</taxon>
        <taxon>Nematoda</taxon>
        <taxon>Chromadorea</taxon>
        <taxon>Rhabditida</taxon>
        <taxon>Rhabditina</taxon>
        <taxon>Rhabditomorpha</taxon>
        <taxon>Strongyloidea</taxon>
        <taxon>Strongylidae</taxon>
        <taxon>Cylicocyclus</taxon>
    </lineage>
</organism>
<feature type="domain" description="DUF4708" evidence="1">
    <location>
        <begin position="48"/>
        <end position="120"/>
    </location>
</feature>
<dbReference type="EMBL" id="CATQJL010000112">
    <property type="protein sequence ID" value="CAJ0594188.1"/>
    <property type="molecule type" value="Genomic_DNA"/>
</dbReference>
<protein>
    <recommendedName>
        <fullName evidence="1">DUF4708 domain-containing protein</fullName>
    </recommendedName>
</protein>
<reference evidence="2" key="1">
    <citation type="submission" date="2023-07" db="EMBL/GenBank/DDBJ databases">
        <authorList>
            <consortium name="CYATHOMIX"/>
        </authorList>
    </citation>
    <scope>NUCLEOTIDE SEQUENCE</scope>
    <source>
        <strain evidence="2">N/A</strain>
    </source>
</reference>
<dbReference type="PANTHER" id="PTHR28495:SF1">
    <property type="entry name" value="GENE, 17266-RELATED"/>
    <property type="match status" value="1"/>
</dbReference>
<comment type="caution">
    <text evidence="2">The sequence shown here is derived from an EMBL/GenBank/DDBJ whole genome shotgun (WGS) entry which is preliminary data.</text>
</comment>
<dbReference type="InterPro" id="IPR031643">
    <property type="entry name" value="DUF4708"/>
</dbReference>
<accession>A0AA36GLB6</accession>
<sequence length="245" mass="27120">MEVAKVDYSIHCTSSGEVFIRASAETVILPSLESQQICGPLPIPRTVRCLPNLGRGQLMAVLDSIPPDHLFSYEEMRFYWNNCYGYDLPLEEPRIYYEVRFGGLGTFLYPDYCVLQSKPLPLKPQYAHVSAASALEEFTSKLLAGNRMICGERVQLTGTGNFPHLPASPKGGSSRKVSLDFGPFDSLYSGSDVPLNMRPISGTNIYAKPPVSSETPGKSEMPINHLTCVEADLAKRVRKRKISID</sequence>